<feature type="disulfide bond" evidence="2">
    <location>
        <begin position="208"/>
        <end position="218"/>
    </location>
</feature>
<gene>
    <name evidence="4" type="ORF">RIMI_LOCUS21364886</name>
</gene>
<accession>A0ABN9MJF8</accession>
<evidence type="ECO:0000259" key="3">
    <source>
        <dbReference type="PROSITE" id="PS50287"/>
    </source>
</evidence>
<dbReference type="InterPro" id="IPR050912">
    <property type="entry name" value="LOX-like_protein"/>
</dbReference>
<dbReference type="PRINTS" id="PR00258">
    <property type="entry name" value="SPERACTRCPTR"/>
</dbReference>
<dbReference type="SMART" id="SM00202">
    <property type="entry name" value="SR"/>
    <property type="match status" value="2"/>
</dbReference>
<feature type="disulfide bond" evidence="2">
    <location>
        <begin position="102"/>
        <end position="112"/>
    </location>
</feature>
<feature type="disulfide bond" evidence="2">
    <location>
        <begin position="58"/>
        <end position="122"/>
    </location>
</feature>
<organism evidence="4 5">
    <name type="scientific">Ranitomeya imitator</name>
    <name type="common">mimic poison frog</name>
    <dbReference type="NCBI Taxonomy" id="111125"/>
    <lineage>
        <taxon>Eukaryota</taxon>
        <taxon>Metazoa</taxon>
        <taxon>Chordata</taxon>
        <taxon>Craniata</taxon>
        <taxon>Vertebrata</taxon>
        <taxon>Euteleostomi</taxon>
        <taxon>Amphibia</taxon>
        <taxon>Batrachia</taxon>
        <taxon>Anura</taxon>
        <taxon>Neobatrachia</taxon>
        <taxon>Hyloidea</taxon>
        <taxon>Dendrobatidae</taxon>
        <taxon>Dendrobatinae</taxon>
        <taxon>Ranitomeya</taxon>
    </lineage>
</organism>
<dbReference type="InterPro" id="IPR036772">
    <property type="entry name" value="SRCR-like_dom_sf"/>
</dbReference>
<dbReference type="PANTHER" id="PTHR45817:SF9">
    <property type="entry name" value="SRCR DOMAIN-CONTAINING PROTEIN"/>
    <property type="match status" value="1"/>
</dbReference>
<dbReference type="Gene3D" id="3.10.250.10">
    <property type="entry name" value="SRCR-like domain"/>
    <property type="match status" value="2"/>
</dbReference>
<dbReference type="SUPFAM" id="SSF56487">
    <property type="entry name" value="SRCR-like"/>
    <property type="match status" value="2"/>
</dbReference>
<dbReference type="Pfam" id="PF00530">
    <property type="entry name" value="SRCR"/>
    <property type="match status" value="2"/>
</dbReference>
<dbReference type="PANTHER" id="PTHR45817">
    <property type="entry name" value="LYSYL OXIDASE-LIKE-RELATED"/>
    <property type="match status" value="1"/>
</dbReference>
<protein>
    <recommendedName>
        <fullName evidence="3">SRCR domain-containing protein</fullName>
    </recommendedName>
</protein>
<feature type="disulfide bond" evidence="2">
    <location>
        <begin position="71"/>
        <end position="132"/>
    </location>
</feature>
<comment type="caution">
    <text evidence="4">The sequence shown here is derived from an EMBL/GenBank/DDBJ whole genome shotgun (WGS) entry which is preliminary data.</text>
</comment>
<keyword evidence="1 2" id="KW-1015">Disulfide bond</keyword>
<evidence type="ECO:0000313" key="5">
    <source>
        <dbReference type="Proteomes" id="UP001176940"/>
    </source>
</evidence>
<sequence>MSPNTLYHYIQRSIIMSLLLSVFLRILENFQKLKLVSGNSRCAGRLEVEHDGEWATVCDYNWSKLNSKVVCKELNCGSPMSAMPCGALKKGSGAIWMNEVKCIGDEKSLNECPVSPLTKHKCFHMQDVWVICREPFKVRLVDGPSKCSGRLEVYHDGLWGSVCDDLWDDRDANVTCSQIDCGSCQPYKPGRKRFGKSSVKILLDDVQCNGNEPSLEKCKHRMWSYHDCTHDEDVSVYCKGAYTVQSLSDSSFI</sequence>
<dbReference type="Proteomes" id="UP001176940">
    <property type="component" value="Unassembled WGS sequence"/>
</dbReference>
<keyword evidence="5" id="KW-1185">Reference proteome</keyword>
<dbReference type="EMBL" id="CAUEEQ010075035">
    <property type="protein sequence ID" value="CAJ0966486.1"/>
    <property type="molecule type" value="Genomic_DNA"/>
</dbReference>
<feature type="domain" description="SRCR" evidence="3">
    <location>
        <begin position="33"/>
        <end position="133"/>
    </location>
</feature>
<name>A0ABN9MJF8_9NEOB</name>
<dbReference type="PROSITE" id="PS50287">
    <property type="entry name" value="SRCR_2"/>
    <property type="match status" value="2"/>
</dbReference>
<comment type="caution">
    <text evidence="2">Lacks conserved residue(s) required for the propagation of feature annotation.</text>
</comment>
<reference evidence="4" key="1">
    <citation type="submission" date="2023-07" db="EMBL/GenBank/DDBJ databases">
        <authorList>
            <person name="Stuckert A."/>
        </authorList>
    </citation>
    <scope>NUCLEOTIDE SEQUENCE</scope>
</reference>
<evidence type="ECO:0000256" key="2">
    <source>
        <dbReference type="PROSITE-ProRule" id="PRU00196"/>
    </source>
</evidence>
<evidence type="ECO:0000313" key="4">
    <source>
        <dbReference type="EMBL" id="CAJ0966486.1"/>
    </source>
</evidence>
<evidence type="ECO:0000256" key="1">
    <source>
        <dbReference type="ARBA" id="ARBA00023157"/>
    </source>
</evidence>
<dbReference type="InterPro" id="IPR001190">
    <property type="entry name" value="SRCR"/>
</dbReference>
<proteinExistence type="predicted"/>
<feature type="domain" description="SRCR" evidence="3">
    <location>
        <begin position="138"/>
        <end position="239"/>
    </location>
</feature>